<comment type="caution">
    <text evidence="2">The sequence shown here is derived from an EMBL/GenBank/DDBJ whole genome shotgun (WGS) entry which is preliminary data.</text>
</comment>
<proteinExistence type="predicted"/>
<dbReference type="AlphaFoldDB" id="A0A4S4M5Y2"/>
<feature type="compositionally biased region" description="Basic and acidic residues" evidence="1">
    <location>
        <begin position="37"/>
        <end position="49"/>
    </location>
</feature>
<reference evidence="2 3" key="1">
    <citation type="submission" date="2019-02" db="EMBL/GenBank/DDBJ databases">
        <title>Genome sequencing of the rare red list fungi Bondarzewia mesenterica.</title>
        <authorList>
            <person name="Buettner E."/>
            <person name="Kellner H."/>
        </authorList>
    </citation>
    <scope>NUCLEOTIDE SEQUENCE [LARGE SCALE GENOMIC DNA]</scope>
    <source>
        <strain evidence="2 3">DSM 108281</strain>
    </source>
</reference>
<evidence type="ECO:0000313" key="2">
    <source>
        <dbReference type="EMBL" id="THH20599.1"/>
    </source>
</evidence>
<protein>
    <submittedName>
        <fullName evidence="2">Uncharacterized protein</fullName>
    </submittedName>
</protein>
<name>A0A4S4M5Y2_9AGAM</name>
<evidence type="ECO:0000313" key="3">
    <source>
        <dbReference type="Proteomes" id="UP000310158"/>
    </source>
</evidence>
<sequence>MQSSKCQSFTQRKRPKREVSSSPEATGPVAGPSELRSVGKKEEPDDGKPNLKGKGRVIGPGSEDDHRDNAQLRRVTQGSTDEEGRWVWMTTAQIDCLMKLGLHLAQDRLEETS</sequence>
<evidence type="ECO:0000256" key="1">
    <source>
        <dbReference type="SAM" id="MobiDB-lite"/>
    </source>
</evidence>
<dbReference type="Proteomes" id="UP000310158">
    <property type="component" value="Unassembled WGS sequence"/>
</dbReference>
<accession>A0A4S4M5Y2</accession>
<keyword evidence="3" id="KW-1185">Reference proteome</keyword>
<gene>
    <name evidence="2" type="ORF">EW146_g809</name>
</gene>
<feature type="compositionally biased region" description="Polar residues" evidence="1">
    <location>
        <begin position="1"/>
        <end position="10"/>
    </location>
</feature>
<feature type="region of interest" description="Disordered" evidence="1">
    <location>
        <begin position="1"/>
        <end position="82"/>
    </location>
</feature>
<dbReference type="EMBL" id="SGPL01000018">
    <property type="protein sequence ID" value="THH20599.1"/>
    <property type="molecule type" value="Genomic_DNA"/>
</dbReference>
<organism evidence="2 3">
    <name type="scientific">Bondarzewia mesenterica</name>
    <dbReference type="NCBI Taxonomy" id="1095465"/>
    <lineage>
        <taxon>Eukaryota</taxon>
        <taxon>Fungi</taxon>
        <taxon>Dikarya</taxon>
        <taxon>Basidiomycota</taxon>
        <taxon>Agaricomycotina</taxon>
        <taxon>Agaricomycetes</taxon>
        <taxon>Russulales</taxon>
        <taxon>Bondarzewiaceae</taxon>
        <taxon>Bondarzewia</taxon>
    </lineage>
</organism>